<accession>A0ABU0UKH3</accession>
<gene>
    <name evidence="2" type="ORF">QE408_002605</name>
</gene>
<reference evidence="2 3" key="1">
    <citation type="submission" date="2023-07" db="EMBL/GenBank/DDBJ databases">
        <title>Functional and genomic diversity of the sorghum phyllosphere microbiome.</title>
        <authorList>
            <person name="Shade A."/>
        </authorList>
    </citation>
    <scope>NUCLEOTIDE SEQUENCE [LARGE SCALE GENOMIC DNA]</scope>
    <source>
        <strain evidence="2 3">SORGH_AS_1126</strain>
    </source>
</reference>
<sequence>MILYYYTSLVHGLTSIRDKRIKISSFDTLNDPFDILNIAAKTEEQRNDLKKIRDRLTSKGGMICASENWNEPLMWSHYADKHAGVCVALRVDPTEWRKVQYANKRLGIEAYNVKSIEDLSRDQLEEISTIKSDFWTYEQEWRRFYIYEEKDYVTNLDFGYFDRAMMPIGLIFGHRAKVGKERIASILSSNPSLKIGITRPAYTSFKVLLDQTMIRKQVDDKARLKYDFKDKSLFWQSENLLTHFQRTKNSRLSTNNSGRCRPPLSAILRSRQHSSFGKVAVPPHPANRSSDKSPTKERLLRPQTA</sequence>
<feature type="compositionally biased region" description="Basic and acidic residues" evidence="1">
    <location>
        <begin position="289"/>
        <end position="305"/>
    </location>
</feature>
<organism evidence="2 3">
    <name type="scientific">Agrobacterium larrymoorei</name>
    <dbReference type="NCBI Taxonomy" id="160699"/>
    <lineage>
        <taxon>Bacteria</taxon>
        <taxon>Pseudomonadati</taxon>
        <taxon>Pseudomonadota</taxon>
        <taxon>Alphaproteobacteria</taxon>
        <taxon>Hyphomicrobiales</taxon>
        <taxon>Rhizobiaceae</taxon>
        <taxon>Rhizobium/Agrobacterium group</taxon>
        <taxon>Agrobacterium</taxon>
    </lineage>
</organism>
<evidence type="ECO:0000313" key="2">
    <source>
        <dbReference type="EMBL" id="MDQ1185462.1"/>
    </source>
</evidence>
<dbReference type="Proteomes" id="UP001224781">
    <property type="component" value="Unassembled WGS sequence"/>
</dbReference>
<protein>
    <recommendedName>
        <fullName evidence="4">DUF2971 domain-containing protein</fullName>
    </recommendedName>
</protein>
<evidence type="ECO:0008006" key="4">
    <source>
        <dbReference type="Google" id="ProtNLM"/>
    </source>
</evidence>
<proteinExistence type="predicted"/>
<dbReference type="EMBL" id="JAUTBL010000002">
    <property type="protein sequence ID" value="MDQ1185462.1"/>
    <property type="molecule type" value="Genomic_DNA"/>
</dbReference>
<evidence type="ECO:0000256" key="1">
    <source>
        <dbReference type="SAM" id="MobiDB-lite"/>
    </source>
</evidence>
<dbReference type="Pfam" id="PF11185">
    <property type="entry name" value="DUF2971"/>
    <property type="match status" value="1"/>
</dbReference>
<dbReference type="InterPro" id="IPR021352">
    <property type="entry name" value="DUF2971"/>
</dbReference>
<dbReference type="RefSeq" id="WP_306931691.1">
    <property type="nucleotide sequence ID" value="NZ_JAUTBL010000002.1"/>
</dbReference>
<keyword evidence="3" id="KW-1185">Reference proteome</keyword>
<feature type="region of interest" description="Disordered" evidence="1">
    <location>
        <begin position="272"/>
        <end position="305"/>
    </location>
</feature>
<comment type="caution">
    <text evidence="2">The sequence shown here is derived from an EMBL/GenBank/DDBJ whole genome shotgun (WGS) entry which is preliminary data.</text>
</comment>
<name>A0ABU0UKH3_9HYPH</name>
<evidence type="ECO:0000313" key="3">
    <source>
        <dbReference type="Proteomes" id="UP001224781"/>
    </source>
</evidence>